<reference evidence="6" key="2">
    <citation type="journal article" date="2021" name="Microbiome">
        <title>Successional dynamics and alternative stable states in a saline activated sludge microbial community over 9 years.</title>
        <authorList>
            <person name="Wang Y."/>
            <person name="Ye J."/>
            <person name="Ju F."/>
            <person name="Liu L."/>
            <person name="Boyd J.A."/>
            <person name="Deng Y."/>
            <person name="Parks D.H."/>
            <person name="Jiang X."/>
            <person name="Yin X."/>
            <person name="Woodcroft B.J."/>
            <person name="Tyson G.W."/>
            <person name="Hugenholtz P."/>
            <person name="Polz M.F."/>
            <person name="Zhang T."/>
        </authorList>
    </citation>
    <scope>NUCLEOTIDE SEQUENCE</scope>
    <source>
        <strain evidence="6">HKST-UBA09</strain>
    </source>
</reference>
<dbReference type="InterPro" id="IPR001599">
    <property type="entry name" value="Macroglobln_a2"/>
</dbReference>
<dbReference type="Pfam" id="PF07703">
    <property type="entry name" value="A2M_BRD"/>
    <property type="match status" value="1"/>
</dbReference>
<feature type="domain" description="Alpha-2-macroglobulin bait region" evidence="4">
    <location>
        <begin position="819"/>
        <end position="957"/>
    </location>
</feature>
<dbReference type="Pfam" id="PF00207">
    <property type="entry name" value="A2M"/>
    <property type="match status" value="1"/>
</dbReference>
<dbReference type="SMART" id="SM01359">
    <property type="entry name" value="A2M_N_2"/>
    <property type="match status" value="1"/>
</dbReference>
<evidence type="ECO:0000259" key="4">
    <source>
        <dbReference type="SMART" id="SM01359"/>
    </source>
</evidence>
<dbReference type="InterPro" id="IPR011625">
    <property type="entry name" value="A2M_N_BRD"/>
</dbReference>
<organism evidence="6 7">
    <name type="scientific">Candidatus Dojkabacteria bacterium</name>
    <dbReference type="NCBI Taxonomy" id="2099670"/>
    <lineage>
        <taxon>Bacteria</taxon>
        <taxon>Candidatus Dojkabacteria</taxon>
    </lineage>
</organism>
<comment type="similarity">
    <text evidence="1">Belongs to the protease inhibitor I39 (alpha-2-macroglobulin) family. Bacterial alpha-2-macroglobulin subfamily.</text>
</comment>
<evidence type="ECO:0000313" key="6">
    <source>
        <dbReference type="EMBL" id="MCA9386892.1"/>
    </source>
</evidence>
<dbReference type="PANTHER" id="PTHR40094:SF1">
    <property type="entry name" value="UBIQUITIN DOMAIN-CONTAINING PROTEIN"/>
    <property type="match status" value="1"/>
</dbReference>
<dbReference type="Gene3D" id="1.50.10.20">
    <property type="match status" value="1"/>
</dbReference>
<dbReference type="EMBL" id="JAGQLF010000023">
    <property type="protein sequence ID" value="MCA9386892.1"/>
    <property type="molecule type" value="Genomic_DNA"/>
</dbReference>
<feature type="transmembrane region" description="Helical" evidence="3">
    <location>
        <begin position="72"/>
        <end position="94"/>
    </location>
</feature>
<keyword evidence="3" id="KW-0472">Membrane</keyword>
<dbReference type="Gene3D" id="2.20.130.20">
    <property type="match status" value="1"/>
</dbReference>
<gene>
    <name evidence="6" type="ORF">KC669_02545</name>
</gene>
<evidence type="ECO:0000259" key="5">
    <source>
        <dbReference type="SMART" id="SM01360"/>
    </source>
</evidence>
<dbReference type="Proteomes" id="UP000714915">
    <property type="component" value="Unassembled WGS sequence"/>
</dbReference>
<dbReference type="PANTHER" id="PTHR40094">
    <property type="entry name" value="ALPHA-2-MACROGLOBULIN HOMOLOG"/>
    <property type="match status" value="1"/>
</dbReference>
<dbReference type="SMART" id="SM01360">
    <property type="entry name" value="A2M"/>
    <property type="match status" value="1"/>
</dbReference>
<evidence type="ECO:0000256" key="3">
    <source>
        <dbReference type="SAM" id="Phobius"/>
    </source>
</evidence>
<proteinExistence type="inferred from homology"/>
<dbReference type="Pfam" id="PF01835">
    <property type="entry name" value="MG2"/>
    <property type="match status" value="1"/>
</dbReference>
<dbReference type="Gene3D" id="2.60.40.1930">
    <property type="match status" value="1"/>
</dbReference>
<evidence type="ECO:0000313" key="7">
    <source>
        <dbReference type="Proteomes" id="UP000714915"/>
    </source>
</evidence>
<keyword evidence="3" id="KW-0812">Transmembrane</keyword>
<dbReference type="InterPro" id="IPR051802">
    <property type="entry name" value="YfhM-like"/>
</dbReference>
<feature type="coiled-coil region" evidence="2">
    <location>
        <begin position="2"/>
        <end position="49"/>
    </location>
</feature>
<feature type="domain" description="Alpha-2-macroglobulin" evidence="5">
    <location>
        <begin position="1013"/>
        <end position="1104"/>
    </location>
</feature>
<comment type="caution">
    <text evidence="6">The sequence shown here is derived from an EMBL/GenBank/DDBJ whole genome shotgun (WGS) entry which is preliminary data.</text>
</comment>
<dbReference type="InterPro" id="IPR002890">
    <property type="entry name" value="MG2"/>
</dbReference>
<keyword evidence="2" id="KW-0175">Coiled coil</keyword>
<accession>A0A955RM11</accession>
<dbReference type="GO" id="GO:0004866">
    <property type="term" value="F:endopeptidase inhibitor activity"/>
    <property type="evidence" value="ECO:0007669"/>
    <property type="project" value="InterPro"/>
</dbReference>
<protein>
    <recommendedName>
        <fullName evidence="8">Alpha-2-macroglobulin domain-containing protein</fullName>
    </recommendedName>
</protein>
<evidence type="ECO:0000256" key="1">
    <source>
        <dbReference type="ARBA" id="ARBA00010556"/>
    </source>
</evidence>
<keyword evidence="3" id="KW-1133">Transmembrane helix</keyword>
<evidence type="ECO:0000256" key="2">
    <source>
        <dbReference type="SAM" id="Coils"/>
    </source>
</evidence>
<name>A0A955RM11_9BACT</name>
<sequence length="1670" mass="188069">MKKYLKDNKKSLIEELKNIKSDEYFNLDNDELNNLLVTIEEKADKEEDKKIFGFINPVLINKLSAMFMQDRLMYAAFATFFILLGIGGVMYQLLPNVLTQNDKFAVVSTYPNLETPPHPVAEPLEIIFNKKDIDLELLAQNIDLEPDAQFTVAYDEDDSKKILVEPIGTFEPNIQYKVTILAGNYGQDYVLEEDYEYYFLTQSDYSNSLSWYTMFWVDSFYNEEHNYDLDIYDRYIEDMALPSEPQNVDITVYKTNQDEALRAFREYSEILGDSTDDYMSYYNQLKSYNFELNKETAEELSTVNTDVTKSKYLYNINANLEFEEEGVYFVEVKAFGRVIKDNFILINKYGVQVRTLGLDHLIFAQNFKDSEKISGVSLETYFVDENTGFTKSNDLTTDNNGQAIHTDTLEQSLDLVVGRYNNELTLASAHNMWSSFVVSRSSYVDTYRTYNDRYFIITDRNLYKPGESIKYKVISRTNENDTLVPKTTPADLYVDYYNSEYQTLQKDQLAFNGNGEYWGEVSIPENINTSNLTFRIQLSEDRKYEGYKSVNIVDFDKPEYQFDVSLDKDVYQNGDEVTVEVTGTQYDGTLLRNTTVSVRAKSEYLWYKTAQEYGVCKDLYQDNYWGYYNFYDNNNPNRLNYNSTQNIELDNNGKATVKFKLDENTVNFPAELSITASIYSQYGSSSVSTTGALFHPSELYIKSYMNDDYISVDDESFLNIELLDQNCNNVSERSGKYSITKVVYNDDYTKTETGYKNADFTTNNFGKYEEPIAFDESAVYFIATQASVRTGNVNDKNSVWVYDTKSSSSYYRSNNNDSIAIDFDKDEYNVGDVAIATVYHPGFAGDLWLTINRNFLHDNRVIDLNGYSTQIEIPIKKEYVPKAQLEIGLFSNNKYFSTSREISINPNYKTIDIGLKTDTDSYKPGDEVTLNINTSNLGNPISSNVTVAVIDKAVLDLENNKDYWGDSSIFARLYPEYHRILYGNDSLETIDFYADGGGAGGGGGEPRINFVNTAYWNPNITTDASGNAQVKFIIPDSLTTWAIKAWATTGVDTKVGENGIAIQTAKDLKIQTFTPDQIFEGDIFEQSATVYNNTEVAQNLSVKITLPNGISLVSGELSQPANIPAGGKAEVRWKYKGERVGNNYEIKIETVGGSEYDGIISQIDVLKKTYLNVKSQSKFGNTKFTFIATGEGDNKLKVDTVNSMADLTKSFTYTPTKDRFYQSVAERVVISARDFRDNEQYLNGGADTIAWYDTMLKPVADYITLQPKSSTGGYGRSNLNYDADSSDTLMKMAALGYVTEYGHTEYKDDADNALNWLNKNAQTLDEKALVLYTQADFYPSSFDMNTFNSLYGQRGSLSDTSIALMAVSAMNQGKTTEANVLIEDLISRAVIEVDRMHWKTGNAFGQYNIDANAAALYALSKSGKVSEAEKTAAWVIGNGYMFNHPSYNISVPVFQKGLIAFGNLKGNNHTTGVSIILNGETVSTNTYFTKNNLEAGTYTVEIAYSGGQLGLSSISFSEDRLENPNYNSNTLGTELTLRSLNGDVINTIKKGEFAILTYSVSANTRVPIADAVITLPAGFEIINYQLNNGAPPQEIITSPIYSGGNKYFSSLSNGKVRFRFNPTDQNTVNLVIPVVARNSGSYTLGPANIVTDINHSIWENTSGSVVTVIE</sequence>
<reference evidence="6" key="1">
    <citation type="submission" date="2020-04" db="EMBL/GenBank/DDBJ databases">
        <authorList>
            <person name="Zhang T."/>
        </authorList>
    </citation>
    <scope>NUCLEOTIDE SEQUENCE</scope>
    <source>
        <strain evidence="6">HKST-UBA09</strain>
    </source>
</reference>
<evidence type="ECO:0008006" key="8">
    <source>
        <dbReference type="Google" id="ProtNLM"/>
    </source>
</evidence>